<dbReference type="GO" id="GO:0006508">
    <property type="term" value="P:proteolysis"/>
    <property type="evidence" value="ECO:0007669"/>
    <property type="project" value="UniProtKB-KW"/>
</dbReference>
<dbReference type="OrthoDB" id="1680482at2759"/>
<comment type="caution">
    <text evidence="5">The sequence shown here is derived from an EMBL/GenBank/DDBJ whole genome shotgun (WGS) entry which is preliminary data.</text>
</comment>
<gene>
    <name evidence="5" type="ORF">TorRG33x02_054730</name>
</gene>
<protein>
    <submittedName>
        <fullName evidence="5">Ulp1 protease family, C-terminal catalytic domain containing protein</fullName>
    </submittedName>
</protein>
<evidence type="ECO:0000259" key="4">
    <source>
        <dbReference type="Pfam" id="PF02902"/>
    </source>
</evidence>
<evidence type="ECO:0000256" key="2">
    <source>
        <dbReference type="ARBA" id="ARBA00022670"/>
    </source>
</evidence>
<sequence length="99" mass="11581">MATLLPILLDFSGLFANRKDDYSFAPFKVEHCPDNLQQDNTGDCGVFVIKYAEYLMYGYAISEVTQDKMNFFRRKMTFELYSHAMDKKENEVVSDLERD</sequence>
<keyword evidence="3" id="KW-0378">Hydrolase</keyword>
<dbReference type="Proteomes" id="UP000237000">
    <property type="component" value="Unassembled WGS sequence"/>
</dbReference>
<dbReference type="Pfam" id="PF02902">
    <property type="entry name" value="Peptidase_C48"/>
    <property type="match status" value="1"/>
</dbReference>
<keyword evidence="6" id="KW-1185">Reference proteome</keyword>
<evidence type="ECO:0000256" key="1">
    <source>
        <dbReference type="ARBA" id="ARBA00005234"/>
    </source>
</evidence>
<dbReference type="Gene3D" id="3.40.395.10">
    <property type="entry name" value="Adenoviral Proteinase, Chain A"/>
    <property type="match status" value="1"/>
</dbReference>
<feature type="domain" description="Ubiquitin-like protease family profile" evidence="4">
    <location>
        <begin position="17"/>
        <end position="84"/>
    </location>
</feature>
<evidence type="ECO:0000313" key="6">
    <source>
        <dbReference type="Proteomes" id="UP000237000"/>
    </source>
</evidence>
<dbReference type="AlphaFoldDB" id="A0A2P5FM26"/>
<reference evidence="6" key="1">
    <citation type="submission" date="2016-06" db="EMBL/GenBank/DDBJ databases">
        <title>Parallel loss of symbiosis genes in relatives of nitrogen-fixing non-legume Parasponia.</title>
        <authorList>
            <person name="Van Velzen R."/>
            <person name="Holmer R."/>
            <person name="Bu F."/>
            <person name="Rutten L."/>
            <person name="Van Zeijl A."/>
            <person name="Liu W."/>
            <person name="Santuari L."/>
            <person name="Cao Q."/>
            <person name="Sharma T."/>
            <person name="Shen D."/>
            <person name="Roswanjaya Y."/>
            <person name="Wardhani T."/>
            <person name="Kalhor M.S."/>
            <person name="Jansen J."/>
            <person name="Van den Hoogen J."/>
            <person name="Gungor B."/>
            <person name="Hartog M."/>
            <person name="Hontelez J."/>
            <person name="Verver J."/>
            <person name="Yang W.-C."/>
            <person name="Schijlen E."/>
            <person name="Repin R."/>
            <person name="Schilthuizen M."/>
            <person name="Schranz E."/>
            <person name="Heidstra R."/>
            <person name="Miyata K."/>
            <person name="Fedorova E."/>
            <person name="Kohlen W."/>
            <person name="Bisseling T."/>
            <person name="Smit S."/>
            <person name="Geurts R."/>
        </authorList>
    </citation>
    <scope>NUCLEOTIDE SEQUENCE [LARGE SCALE GENOMIC DNA]</scope>
    <source>
        <strain evidence="6">cv. RG33-2</strain>
    </source>
</reference>
<evidence type="ECO:0000256" key="3">
    <source>
        <dbReference type="ARBA" id="ARBA00022801"/>
    </source>
</evidence>
<evidence type="ECO:0000313" key="5">
    <source>
        <dbReference type="EMBL" id="PON98858.1"/>
    </source>
</evidence>
<organism evidence="5 6">
    <name type="scientific">Trema orientale</name>
    <name type="common">Charcoal tree</name>
    <name type="synonym">Celtis orientalis</name>
    <dbReference type="NCBI Taxonomy" id="63057"/>
    <lineage>
        <taxon>Eukaryota</taxon>
        <taxon>Viridiplantae</taxon>
        <taxon>Streptophyta</taxon>
        <taxon>Embryophyta</taxon>
        <taxon>Tracheophyta</taxon>
        <taxon>Spermatophyta</taxon>
        <taxon>Magnoliopsida</taxon>
        <taxon>eudicotyledons</taxon>
        <taxon>Gunneridae</taxon>
        <taxon>Pentapetalae</taxon>
        <taxon>rosids</taxon>
        <taxon>fabids</taxon>
        <taxon>Rosales</taxon>
        <taxon>Cannabaceae</taxon>
        <taxon>Trema</taxon>
    </lineage>
</organism>
<dbReference type="InParanoid" id="A0A2P5FM26"/>
<dbReference type="SUPFAM" id="SSF54001">
    <property type="entry name" value="Cysteine proteinases"/>
    <property type="match status" value="1"/>
</dbReference>
<dbReference type="InterPro" id="IPR003653">
    <property type="entry name" value="Peptidase_C48_C"/>
</dbReference>
<name>A0A2P5FM26_TREOI</name>
<comment type="similarity">
    <text evidence="1">Belongs to the peptidase C48 family.</text>
</comment>
<dbReference type="InterPro" id="IPR038765">
    <property type="entry name" value="Papain-like_cys_pep_sf"/>
</dbReference>
<dbReference type="EMBL" id="JXTC01000022">
    <property type="protein sequence ID" value="PON98858.1"/>
    <property type="molecule type" value="Genomic_DNA"/>
</dbReference>
<proteinExistence type="inferred from homology"/>
<keyword evidence="2 5" id="KW-0645">Protease</keyword>
<dbReference type="GO" id="GO:0008234">
    <property type="term" value="F:cysteine-type peptidase activity"/>
    <property type="evidence" value="ECO:0007669"/>
    <property type="project" value="InterPro"/>
</dbReference>
<accession>A0A2P5FM26</accession>